<protein>
    <submittedName>
        <fullName evidence="3">Uncharacterized protein</fullName>
    </submittedName>
</protein>
<dbReference type="Proteomes" id="UP001143330">
    <property type="component" value="Unassembled WGS sequence"/>
</dbReference>
<evidence type="ECO:0000313" key="4">
    <source>
        <dbReference type="Proteomes" id="UP001143330"/>
    </source>
</evidence>
<proteinExistence type="predicted"/>
<keyword evidence="4" id="KW-1185">Reference proteome</keyword>
<evidence type="ECO:0000313" key="3">
    <source>
        <dbReference type="EMBL" id="GLK86667.1"/>
    </source>
</evidence>
<sequence>MAIAIIPRLPEPKSTEKKPRQRRSKEEIVAAKADAQRRREDRAVRAAQKAQDEAIRAAQRKLVEDARTERVRAAREIALRDADRAIERIASRAPSTSARWDEERKQERKRMRAKAKELRQRHSIARSEPAIVREEREWLAANARPAIDLPEEGEPAIPGMIGFVEDIRRPVQPVVDEVPAAWNAGWVMKRILDAYRTLLMLPGATRPAGFGRAWPAYLTEFADEVGRNATGAGRTTKVIHVATVEEIERMDIVFAWPLLHFKGADRECRALFQWASRKVVNGDQRELATSFGMPPSTFRRFRLAAAETLGHRLNAAGHRPF</sequence>
<gene>
    <name evidence="3" type="ORF">GCM10017653_47370</name>
</gene>
<organism evidence="3 4">
    <name type="scientific">Ancylobacter defluvii</name>
    <dbReference type="NCBI Taxonomy" id="1282440"/>
    <lineage>
        <taxon>Bacteria</taxon>
        <taxon>Pseudomonadati</taxon>
        <taxon>Pseudomonadota</taxon>
        <taxon>Alphaproteobacteria</taxon>
        <taxon>Hyphomicrobiales</taxon>
        <taxon>Xanthobacteraceae</taxon>
        <taxon>Ancylobacter</taxon>
    </lineage>
</organism>
<dbReference type="AlphaFoldDB" id="A0A9W6NDI0"/>
<feature type="compositionally biased region" description="Basic and acidic residues" evidence="2">
    <location>
        <begin position="10"/>
        <end position="53"/>
    </location>
</feature>
<comment type="caution">
    <text evidence="3">The sequence shown here is derived from an EMBL/GenBank/DDBJ whole genome shotgun (WGS) entry which is preliminary data.</text>
</comment>
<dbReference type="EMBL" id="BSFM01000021">
    <property type="protein sequence ID" value="GLK86667.1"/>
    <property type="molecule type" value="Genomic_DNA"/>
</dbReference>
<evidence type="ECO:0000256" key="2">
    <source>
        <dbReference type="SAM" id="MobiDB-lite"/>
    </source>
</evidence>
<reference evidence="3" key="2">
    <citation type="submission" date="2023-01" db="EMBL/GenBank/DDBJ databases">
        <authorList>
            <person name="Sun Q."/>
            <person name="Evtushenko L."/>
        </authorList>
    </citation>
    <scope>NUCLEOTIDE SEQUENCE</scope>
    <source>
        <strain evidence="3">VKM B-2789</strain>
    </source>
</reference>
<accession>A0A9W6NDI0</accession>
<keyword evidence="1" id="KW-0175">Coiled coil</keyword>
<dbReference type="RefSeq" id="WP_213363700.1">
    <property type="nucleotide sequence ID" value="NZ_BSFM01000021.1"/>
</dbReference>
<reference evidence="3" key="1">
    <citation type="journal article" date="2014" name="Int. J. Syst. Evol. Microbiol.">
        <title>Complete genome sequence of Corynebacterium casei LMG S-19264T (=DSM 44701T), isolated from a smear-ripened cheese.</title>
        <authorList>
            <consortium name="US DOE Joint Genome Institute (JGI-PGF)"/>
            <person name="Walter F."/>
            <person name="Albersmeier A."/>
            <person name="Kalinowski J."/>
            <person name="Ruckert C."/>
        </authorList>
    </citation>
    <scope>NUCLEOTIDE SEQUENCE</scope>
    <source>
        <strain evidence="3">VKM B-2789</strain>
    </source>
</reference>
<name>A0A9W6NDI0_9HYPH</name>
<feature type="region of interest" description="Disordered" evidence="2">
    <location>
        <begin position="1"/>
        <end position="53"/>
    </location>
</feature>
<feature type="coiled-coil region" evidence="1">
    <location>
        <begin position="101"/>
        <end position="128"/>
    </location>
</feature>
<evidence type="ECO:0000256" key="1">
    <source>
        <dbReference type="SAM" id="Coils"/>
    </source>
</evidence>